<dbReference type="EMBL" id="CP007055">
    <property type="protein sequence ID" value="AHG00995.1"/>
    <property type="molecule type" value="Genomic_DNA"/>
</dbReference>
<dbReference type="AlphaFoldDB" id="W0JV77"/>
<dbReference type="Proteomes" id="UP000019024">
    <property type="component" value="Chromosome"/>
</dbReference>
<proteinExistence type="predicted"/>
<sequence length="72" mass="8361">MTEKFGVSMRDELAERIEETLEYGDSRSDRICELTELGLLLEEVADSHSVELPEDERDRKAFLKQIFIDAEL</sequence>
<evidence type="ECO:0000313" key="2">
    <source>
        <dbReference type="EMBL" id="AHG00995.1"/>
    </source>
</evidence>
<reference evidence="1 3" key="1">
    <citation type="submission" date="2014-01" db="EMBL/GenBank/DDBJ databases">
        <authorList>
            <consortium name="DOE Joint Genome Institute"/>
            <person name="Anderson I."/>
            <person name="Huntemann M."/>
            <person name="Han J."/>
            <person name="Chen A."/>
            <person name="Kyrpides N."/>
            <person name="Mavromatis K."/>
            <person name="Markowitz V."/>
            <person name="Palaniappan K."/>
            <person name="Ivanova N."/>
            <person name="Schaumberg A."/>
            <person name="Pati A."/>
            <person name="Liolios K."/>
            <person name="Nordberg H.P."/>
            <person name="Cantor M.N."/>
            <person name="Hua S.X."/>
            <person name="Woyke T."/>
        </authorList>
    </citation>
    <scope>NUCLEOTIDE SEQUENCE [LARGE SCALE GENOMIC DNA]</scope>
    <source>
        <strain evidence="1 3">XH-48</strain>
    </source>
</reference>
<keyword evidence="3" id="KW-1185">Reference proteome</keyword>
<organism evidence="1 3">
    <name type="scientific">Halostagnicola larsenii XH-48</name>
    <dbReference type="NCBI Taxonomy" id="797299"/>
    <lineage>
        <taxon>Archaea</taxon>
        <taxon>Methanobacteriati</taxon>
        <taxon>Methanobacteriota</taxon>
        <taxon>Stenosarchaea group</taxon>
        <taxon>Halobacteria</taxon>
        <taxon>Halobacteriales</taxon>
        <taxon>Natrialbaceae</taxon>
        <taxon>Halostagnicola</taxon>
    </lineage>
</organism>
<dbReference type="KEGG" id="hlr:HALLA_11950"/>
<accession>W0JV77</accession>
<dbReference type="KEGG" id="hlr:HALLA_12265"/>
<evidence type="ECO:0008006" key="4">
    <source>
        <dbReference type="Google" id="ProtNLM"/>
    </source>
</evidence>
<dbReference type="RefSeq" id="WP_049952680.1">
    <property type="nucleotide sequence ID" value="NZ_CP007055.1"/>
</dbReference>
<dbReference type="HOGENOM" id="CLU_2712667_0_0_2"/>
<dbReference type="EMBL" id="CP007055">
    <property type="protein sequence ID" value="AHG00943.1"/>
    <property type="molecule type" value="Genomic_DNA"/>
</dbReference>
<name>W0JV77_9EURY</name>
<evidence type="ECO:0000313" key="3">
    <source>
        <dbReference type="Proteomes" id="UP000019024"/>
    </source>
</evidence>
<evidence type="ECO:0000313" key="1">
    <source>
        <dbReference type="EMBL" id="AHG00943.1"/>
    </source>
</evidence>
<dbReference type="GeneID" id="25145216"/>
<protein>
    <recommendedName>
        <fullName evidence="4">Ribbon-helix-helix protein CopG domain-containing protein</fullName>
    </recommendedName>
</protein>
<gene>
    <name evidence="1" type="ORF">HALLA_11950</name>
    <name evidence="2" type="ORF">HALLA_12265</name>
</gene>